<sequence>MSENAVATLESPRLAPLRAATFHHLGIQTADLANCVSWYQEFFGCKENWALDRFSELTTSRLPGIVKLVELRAGGTRFHLFEREGEGGEAPDPGSAQFQHVCMEVGSPEEMSAWQRHWTRLYESGRFHFTLDEPATEIVTDEDGVQSFYAFDVNGLEYEFTWIPEAAS</sequence>
<proteinExistence type="predicted"/>
<dbReference type="SUPFAM" id="SSF54593">
    <property type="entry name" value="Glyoxalase/Bleomycin resistance protein/Dihydroxybiphenyl dioxygenase"/>
    <property type="match status" value="1"/>
</dbReference>
<dbReference type="Gene3D" id="3.10.180.10">
    <property type="entry name" value="2,3-Dihydroxybiphenyl 1,2-Dioxygenase, domain 1"/>
    <property type="match status" value="1"/>
</dbReference>
<dbReference type="RefSeq" id="WP_323328098.1">
    <property type="nucleotide sequence ID" value="NZ_JAYFSI010000003.1"/>
</dbReference>
<evidence type="ECO:0000313" key="3">
    <source>
        <dbReference type="Proteomes" id="UP001304298"/>
    </source>
</evidence>
<dbReference type="Proteomes" id="UP001304298">
    <property type="component" value="Unassembled WGS sequence"/>
</dbReference>
<evidence type="ECO:0000259" key="1">
    <source>
        <dbReference type="PROSITE" id="PS51819"/>
    </source>
</evidence>
<comment type="caution">
    <text evidence="2">The sequence shown here is derived from an EMBL/GenBank/DDBJ whole genome shotgun (WGS) entry which is preliminary data.</text>
</comment>
<dbReference type="InterPro" id="IPR037523">
    <property type="entry name" value="VOC_core"/>
</dbReference>
<gene>
    <name evidence="2" type="ORF">VA596_16765</name>
</gene>
<reference evidence="2 3" key="1">
    <citation type="submission" date="2023-12" db="EMBL/GenBank/DDBJ databases">
        <title>Amycolatopsis sp. V23-08.</title>
        <authorList>
            <person name="Somphong A."/>
        </authorList>
    </citation>
    <scope>NUCLEOTIDE SEQUENCE [LARGE SCALE GENOMIC DNA]</scope>
    <source>
        <strain evidence="2 3">V23-08</strain>
    </source>
</reference>
<dbReference type="CDD" id="cd06587">
    <property type="entry name" value="VOC"/>
    <property type="match status" value="1"/>
</dbReference>
<feature type="domain" description="VOC" evidence="1">
    <location>
        <begin position="21"/>
        <end position="163"/>
    </location>
</feature>
<name>A0ABU5R4R3_9PSEU</name>
<accession>A0ABU5R4R3</accession>
<dbReference type="InterPro" id="IPR029068">
    <property type="entry name" value="Glyas_Bleomycin-R_OHBP_Dase"/>
</dbReference>
<dbReference type="InterPro" id="IPR004360">
    <property type="entry name" value="Glyas_Fos-R_dOase_dom"/>
</dbReference>
<organism evidence="2 3">
    <name type="scientific">Amycolatopsis heterodermiae</name>
    <dbReference type="NCBI Taxonomy" id="3110235"/>
    <lineage>
        <taxon>Bacteria</taxon>
        <taxon>Bacillati</taxon>
        <taxon>Actinomycetota</taxon>
        <taxon>Actinomycetes</taxon>
        <taxon>Pseudonocardiales</taxon>
        <taxon>Pseudonocardiaceae</taxon>
        <taxon>Amycolatopsis</taxon>
    </lineage>
</organism>
<dbReference type="Pfam" id="PF00903">
    <property type="entry name" value="Glyoxalase"/>
    <property type="match status" value="1"/>
</dbReference>
<keyword evidence="3" id="KW-1185">Reference proteome</keyword>
<dbReference type="EMBL" id="JAYFSI010000003">
    <property type="protein sequence ID" value="MEA5361200.1"/>
    <property type="molecule type" value="Genomic_DNA"/>
</dbReference>
<dbReference type="PROSITE" id="PS51819">
    <property type="entry name" value="VOC"/>
    <property type="match status" value="1"/>
</dbReference>
<protein>
    <submittedName>
        <fullName evidence="2">VOC family protein</fullName>
    </submittedName>
</protein>
<evidence type="ECO:0000313" key="2">
    <source>
        <dbReference type="EMBL" id="MEA5361200.1"/>
    </source>
</evidence>